<accession>A0A5A7RGY2</accession>
<proteinExistence type="predicted"/>
<protein>
    <submittedName>
        <fullName evidence="1">S-adenosylmethionine synthase</fullName>
    </submittedName>
</protein>
<keyword evidence="2" id="KW-1185">Reference proteome</keyword>
<organism evidence="1 2">
    <name type="scientific">Striga asiatica</name>
    <name type="common">Asiatic witchweed</name>
    <name type="synonym">Buchnera asiatica</name>
    <dbReference type="NCBI Taxonomy" id="4170"/>
    <lineage>
        <taxon>Eukaryota</taxon>
        <taxon>Viridiplantae</taxon>
        <taxon>Streptophyta</taxon>
        <taxon>Embryophyta</taxon>
        <taxon>Tracheophyta</taxon>
        <taxon>Spermatophyta</taxon>
        <taxon>Magnoliopsida</taxon>
        <taxon>eudicotyledons</taxon>
        <taxon>Gunneridae</taxon>
        <taxon>Pentapetalae</taxon>
        <taxon>asterids</taxon>
        <taxon>lamiids</taxon>
        <taxon>Lamiales</taxon>
        <taxon>Orobanchaceae</taxon>
        <taxon>Buchnereae</taxon>
        <taxon>Striga</taxon>
    </lineage>
</organism>
<sequence length="109" mass="12240">MHESLASPNVKLRVYVKVVGKFRSTWTPDGLPESSSIAAFPYINSRTIILSTIVIHSRKIEAENVIQNVIPAAAYDIVMHKNIVCRSLNECSIRIKVGVDHNNRKELKV</sequence>
<dbReference type="Proteomes" id="UP000325081">
    <property type="component" value="Unassembled WGS sequence"/>
</dbReference>
<name>A0A5A7RGY2_STRAF</name>
<reference evidence="2" key="1">
    <citation type="journal article" date="2019" name="Curr. Biol.">
        <title>Genome Sequence of Striga asiatica Provides Insight into the Evolution of Plant Parasitism.</title>
        <authorList>
            <person name="Yoshida S."/>
            <person name="Kim S."/>
            <person name="Wafula E.K."/>
            <person name="Tanskanen J."/>
            <person name="Kim Y.M."/>
            <person name="Honaas L."/>
            <person name="Yang Z."/>
            <person name="Spallek T."/>
            <person name="Conn C.E."/>
            <person name="Ichihashi Y."/>
            <person name="Cheong K."/>
            <person name="Cui S."/>
            <person name="Der J.P."/>
            <person name="Gundlach H."/>
            <person name="Jiao Y."/>
            <person name="Hori C."/>
            <person name="Ishida J.K."/>
            <person name="Kasahara H."/>
            <person name="Kiba T."/>
            <person name="Kim M.S."/>
            <person name="Koo N."/>
            <person name="Laohavisit A."/>
            <person name="Lee Y.H."/>
            <person name="Lumba S."/>
            <person name="McCourt P."/>
            <person name="Mortimer J.C."/>
            <person name="Mutuku J.M."/>
            <person name="Nomura T."/>
            <person name="Sasaki-Sekimoto Y."/>
            <person name="Seto Y."/>
            <person name="Wang Y."/>
            <person name="Wakatake T."/>
            <person name="Sakakibara H."/>
            <person name="Demura T."/>
            <person name="Yamaguchi S."/>
            <person name="Yoneyama K."/>
            <person name="Manabe R.I."/>
            <person name="Nelson D.C."/>
            <person name="Schulman A.H."/>
            <person name="Timko M.P."/>
            <person name="dePamphilis C.W."/>
            <person name="Choi D."/>
            <person name="Shirasu K."/>
        </authorList>
    </citation>
    <scope>NUCLEOTIDE SEQUENCE [LARGE SCALE GENOMIC DNA]</scope>
    <source>
        <strain evidence="2">cv. UVA1</strain>
    </source>
</reference>
<comment type="caution">
    <text evidence="1">The sequence shown here is derived from an EMBL/GenBank/DDBJ whole genome shotgun (WGS) entry which is preliminary data.</text>
</comment>
<dbReference type="AlphaFoldDB" id="A0A5A7RGY2"/>
<gene>
    <name evidence="1" type="ORF">STAS_34135</name>
</gene>
<dbReference type="EMBL" id="BKCP01012736">
    <property type="protein sequence ID" value="GER56409.1"/>
    <property type="molecule type" value="Genomic_DNA"/>
</dbReference>
<evidence type="ECO:0000313" key="2">
    <source>
        <dbReference type="Proteomes" id="UP000325081"/>
    </source>
</evidence>
<evidence type="ECO:0000313" key="1">
    <source>
        <dbReference type="EMBL" id="GER56409.1"/>
    </source>
</evidence>